<evidence type="ECO:0000256" key="7">
    <source>
        <dbReference type="ARBA" id="ARBA00022588"/>
    </source>
</evidence>
<sequence length="719" mass="80463">CKWGPWSPESWSACDDCSKSQTQSRSIAVYPQFGGRPCTGSSTRTQSCISAQVCPLEEGCGERFHCQSGKCISQSLVCNGDHDCEDGSDEWKCDSKELCDLQKTPPNVELTGQGFDALRKEARGTVINTKSFGGLCRKTFSGDHMDLYRLPQSVLRYTFQVTAKNDFTDESYDSSWHYLNHYEKHSRTTGTSYGHDDYVFHNELFQSQSKNLLIIKSDVDVAQFQNQAPEYLPLSEEFWKALRSLPVTYDYAAYRNVLERFGTHYISEGTLGGQFRLFMMASQDFLYTGNVLYNNILFCVQYVSQTDESIPKNDMTTNIFGGASGYIAKLSVLNKNTPVENGRTFSQWSGSVKDFPKVIKPKLRPLHELVKEVSCAGVKKHHLKRAIETYLSEKHSCHCRECQNNGLRMLDNDVCKCVCKPGTTGQACEYGTPQDEQPGVIHGDWACWSSWSTCKEGQKSRSRSCSRPAPSDGRDCIGNAVETAVCDDAQELDYLRSMEPHCFENSLTPRKSCKIPPFLANGFVLYPKDANPVGSKIEYACIEGFHLIGDPIAECQENLDWVRHQIDFIINVLPPDVTGSPWKLTYNIGDAISLSCPEGKVREGPAEIQCNAGLSWSPQPKEISCLTVQCQPWENLSKDKCVCKVPHECKSSLEICATDVKRGQARTMSLCKVQAMRCLGHQYTLAEDSACQWPHRSSTACPNCTVWETCDGEGLLNTK</sequence>
<keyword evidence="17" id="KW-0325">Glycoprotein</keyword>
<keyword evidence="6" id="KW-1052">Target cell membrane</keyword>
<dbReference type="InterPro" id="IPR002172">
    <property type="entry name" value="LDrepeatLR_classA_rpt"/>
</dbReference>
<gene>
    <name evidence="23" type="primary">c7a</name>
</gene>
<evidence type="ECO:0000256" key="19">
    <source>
        <dbReference type="PROSITE-ProRule" id="PRU00124"/>
    </source>
</evidence>
<dbReference type="PROSITE" id="PS00279">
    <property type="entry name" value="MACPF_1"/>
    <property type="match status" value="1"/>
</dbReference>
<evidence type="ECO:0000256" key="5">
    <source>
        <dbReference type="ARBA" id="ARBA00022536"/>
    </source>
</evidence>
<evidence type="ECO:0000256" key="6">
    <source>
        <dbReference type="ARBA" id="ARBA00022537"/>
    </source>
</evidence>
<dbReference type="InterPro" id="IPR003884">
    <property type="entry name" value="FacI_MAC"/>
</dbReference>
<evidence type="ECO:0000313" key="23">
    <source>
        <dbReference type="Ensembl" id="ENSSRHP00000017819.1"/>
    </source>
</evidence>
<dbReference type="Pfam" id="PF00090">
    <property type="entry name" value="TSP_1"/>
    <property type="match status" value="2"/>
</dbReference>
<reference evidence="23" key="2">
    <citation type="submission" date="2025-09" db="UniProtKB">
        <authorList>
            <consortium name="Ensembl"/>
        </authorList>
    </citation>
    <scope>IDENTIFICATION</scope>
</reference>
<dbReference type="SUPFAM" id="SSF82895">
    <property type="entry name" value="TSP-1 type 1 repeat"/>
    <property type="match status" value="1"/>
</dbReference>
<evidence type="ECO:0000256" key="20">
    <source>
        <dbReference type="PROSITE-ProRule" id="PRU00302"/>
    </source>
</evidence>
<dbReference type="InterPro" id="IPR020863">
    <property type="entry name" value="MACPF_CS"/>
</dbReference>
<dbReference type="GO" id="GO:0031640">
    <property type="term" value="P:killing of cells of another organism"/>
    <property type="evidence" value="ECO:0007669"/>
    <property type="project" value="UniProtKB-KW"/>
</dbReference>
<dbReference type="PROSITE" id="PS01209">
    <property type="entry name" value="LDLRA_1"/>
    <property type="match status" value="1"/>
</dbReference>
<dbReference type="InterPro" id="IPR048825">
    <property type="entry name" value="C7_KAZAL"/>
</dbReference>
<dbReference type="PROSITE" id="PS50068">
    <property type="entry name" value="LDLRA_2"/>
    <property type="match status" value="1"/>
</dbReference>
<dbReference type="SUPFAM" id="SSF57424">
    <property type="entry name" value="LDL receptor-like module"/>
    <property type="match status" value="1"/>
</dbReference>
<evidence type="ECO:0000259" key="22">
    <source>
        <dbReference type="PROSITE" id="PS51412"/>
    </source>
</evidence>
<organism evidence="23 24">
    <name type="scientific">Sinocyclocheilus rhinocerous</name>
    <dbReference type="NCBI Taxonomy" id="307959"/>
    <lineage>
        <taxon>Eukaryota</taxon>
        <taxon>Metazoa</taxon>
        <taxon>Chordata</taxon>
        <taxon>Craniata</taxon>
        <taxon>Vertebrata</taxon>
        <taxon>Euteleostomi</taxon>
        <taxon>Actinopterygii</taxon>
        <taxon>Neopterygii</taxon>
        <taxon>Teleostei</taxon>
        <taxon>Ostariophysi</taxon>
        <taxon>Cypriniformes</taxon>
        <taxon>Cyprinidae</taxon>
        <taxon>Cyprininae</taxon>
        <taxon>Sinocyclocheilus</taxon>
    </lineage>
</organism>
<evidence type="ECO:0000313" key="24">
    <source>
        <dbReference type="Proteomes" id="UP000472270"/>
    </source>
</evidence>
<feature type="disulfide bond" evidence="19">
    <location>
        <begin position="66"/>
        <end position="84"/>
    </location>
</feature>
<evidence type="ECO:0000256" key="18">
    <source>
        <dbReference type="ARBA" id="ARBA00023298"/>
    </source>
</evidence>
<evidence type="ECO:0000259" key="21">
    <source>
        <dbReference type="PROSITE" id="PS50923"/>
    </source>
</evidence>
<dbReference type="Proteomes" id="UP000472270">
    <property type="component" value="Unassembled WGS sequence"/>
</dbReference>
<dbReference type="Pfam" id="PF21330">
    <property type="entry name" value="Kazal_C7"/>
    <property type="match status" value="1"/>
</dbReference>
<dbReference type="InterPro" id="IPR020864">
    <property type="entry name" value="MACPF"/>
</dbReference>
<dbReference type="PANTHER" id="PTHR45742:SF2">
    <property type="entry name" value="COMPLEMENT COMPONENT C7"/>
    <property type="match status" value="1"/>
</dbReference>
<dbReference type="GO" id="GO:0045087">
    <property type="term" value="P:innate immune response"/>
    <property type="evidence" value="ECO:0007669"/>
    <property type="project" value="UniProtKB-KW"/>
</dbReference>
<keyword evidence="16 19" id="KW-1015">Disulfide bond</keyword>
<dbReference type="InterPro" id="IPR000884">
    <property type="entry name" value="TSP1_rpt"/>
</dbReference>
<keyword evidence="15" id="KW-0472">Membrane</keyword>
<dbReference type="PRINTS" id="PR00764">
    <property type="entry name" value="COMPLEMENTC9"/>
</dbReference>
<evidence type="ECO:0000256" key="14">
    <source>
        <dbReference type="ARBA" id="ARBA00023058"/>
    </source>
</evidence>
<comment type="caution">
    <text evidence="20">Lacks conserved residue(s) required for the propagation of feature annotation.</text>
</comment>
<evidence type="ECO:0000256" key="13">
    <source>
        <dbReference type="ARBA" id="ARBA00022875"/>
    </source>
</evidence>
<dbReference type="Gene3D" id="4.10.400.10">
    <property type="entry name" value="Low-density Lipoprotein Receptor"/>
    <property type="match status" value="1"/>
</dbReference>
<keyword evidence="18" id="KW-1053">Target membrane</keyword>
<name>A0A673GWH0_9TELE</name>
<dbReference type="PROSITE" id="PS51412">
    <property type="entry name" value="MACPF_2"/>
    <property type="match status" value="1"/>
</dbReference>
<evidence type="ECO:0000256" key="17">
    <source>
        <dbReference type="ARBA" id="ARBA00023180"/>
    </source>
</evidence>
<dbReference type="GO" id="GO:0044218">
    <property type="term" value="C:other organism cell membrane"/>
    <property type="evidence" value="ECO:0007669"/>
    <property type="project" value="UniProtKB-KW"/>
</dbReference>
<dbReference type="PROSITE" id="PS50923">
    <property type="entry name" value="SUSHI"/>
    <property type="match status" value="2"/>
</dbReference>
<dbReference type="AlphaFoldDB" id="A0A673GWH0"/>
<evidence type="ECO:0000256" key="16">
    <source>
        <dbReference type="ARBA" id="ARBA00023157"/>
    </source>
</evidence>
<comment type="similarity">
    <text evidence="3">Belongs to the complement C6/C7/C8/C9 family.</text>
</comment>
<dbReference type="Pfam" id="PF00057">
    <property type="entry name" value="Ldl_recept_a"/>
    <property type="match status" value="1"/>
</dbReference>
<dbReference type="SMART" id="SM00192">
    <property type="entry name" value="LDLa"/>
    <property type="match status" value="1"/>
</dbReference>
<dbReference type="CDD" id="cd00033">
    <property type="entry name" value="CCP"/>
    <property type="match status" value="2"/>
</dbReference>
<dbReference type="Pfam" id="PF00084">
    <property type="entry name" value="Sushi"/>
    <property type="match status" value="2"/>
</dbReference>
<dbReference type="GO" id="GO:0005576">
    <property type="term" value="C:extracellular region"/>
    <property type="evidence" value="ECO:0007669"/>
    <property type="project" value="UniProtKB-SubCell"/>
</dbReference>
<dbReference type="Gene3D" id="2.10.70.10">
    <property type="entry name" value="Complement Module, domain 1"/>
    <property type="match status" value="2"/>
</dbReference>
<keyword evidence="24" id="KW-1185">Reference proteome</keyword>
<dbReference type="InterPro" id="IPR001862">
    <property type="entry name" value="MAC_perforin"/>
</dbReference>
<evidence type="ECO:0000256" key="15">
    <source>
        <dbReference type="ARBA" id="ARBA00023136"/>
    </source>
</evidence>
<dbReference type="InterPro" id="IPR036383">
    <property type="entry name" value="TSP1_rpt_sf"/>
</dbReference>
<dbReference type="PANTHER" id="PTHR45742">
    <property type="entry name" value="COMPLEMENT COMPONENT C6"/>
    <property type="match status" value="1"/>
</dbReference>
<evidence type="ECO:0000256" key="10">
    <source>
        <dbReference type="ARBA" id="ARBA00022737"/>
    </source>
</evidence>
<evidence type="ECO:0000256" key="12">
    <source>
        <dbReference type="ARBA" id="ARBA00022859"/>
    </source>
</evidence>
<evidence type="ECO:0000256" key="11">
    <source>
        <dbReference type="ARBA" id="ARBA00022852"/>
    </source>
</evidence>
<dbReference type="GO" id="GO:0005579">
    <property type="term" value="C:membrane attack complex"/>
    <property type="evidence" value="ECO:0007669"/>
    <property type="project" value="UniProtKB-KW"/>
</dbReference>
<comment type="subcellular location">
    <subcellularLocation>
        <location evidence="2">Secreted</location>
    </subcellularLocation>
    <subcellularLocation>
        <location evidence="1">Target cell membrane</location>
    </subcellularLocation>
</comment>
<proteinExistence type="inferred from homology"/>
<keyword evidence="4" id="KW-0964">Secreted</keyword>
<feature type="domain" description="MACPF" evidence="22">
    <location>
        <begin position="95"/>
        <end position="398"/>
    </location>
</feature>
<dbReference type="InterPro" id="IPR000436">
    <property type="entry name" value="Sushi_SCR_CCP_dom"/>
</dbReference>
<dbReference type="SMART" id="SM00209">
    <property type="entry name" value="TSP1"/>
    <property type="match status" value="2"/>
</dbReference>
<dbReference type="SMART" id="SM00457">
    <property type="entry name" value="MACPF"/>
    <property type="match status" value="1"/>
</dbReference>
<accession>A0A673GWH0</accession>
<feature type="domain" description="Sushi" evidence="21">
    <location>
        <begin position="511"/>
        <end position="571"/>
    </location>
</feature>
<evidence type="ECO:0000256" key="3">
    <source>
        <dbReference type="ARBA" id="ARBA00009214"/>
    </source>
</evidence>
<keyword evidence="9" id="KW-0732">Signal</keyword>
<keyword evidence="8 20" id="KW-0768">Sushi</keyword>
<evidence type="ECO:0000256" key="1">
    <source>
        <dbReference type="ARBA" id="ARBA00004175"/>
    </source>
</evidence>
<dbReference type="Gene3D" id="2.20.100.10">
    <property type="entry name" value="Thrombospondin type-1 (TSP1) repeat"/>
    <property type="match status" value="1"/>
</dbReference>
<dbReference type="InterPro" id="IPR036055">
    <property type="entry name" value="LDL_receptor-like_sf"/>
</dbReference>
<feature type="domain" description="Sushi" evidence="21">
    <location>
        <begin position="576"/>
        <end position="627"/>
    </location>
</feature>
<keyword evidence="5" id="KW-0245">EGF-like domain</keyword>
<evidence type="ECO:0000256" key="2">
    <source>
        <dbReference type="ARBA" id="ARBA00004613"/>
    </source>
</evidence>
<feature type="disulfide bond" evidence="19">
    <location>
        <begin position="78"/>
        <end position="93"/>
    </location>
</feature>
<keyword evidence="12" id="KW-0391">Immunity</keyword>
<dbReference type="Pfam" id="PF01823">
    <property type="entry name" value="MACPF"/>
    <property type="match status" value="1"/>
</dbReference>
<dbReference type="SMART" id="SM00057">
    <property type="entry name" value="FIMAC"/>
    <property type="match status" value="1"/>
</dbReference>
<dbReference type="Ensembl" id="ENSSRHT00000018386.1">
    <property type="protein sequence ID" value="ENSSRHP00000017819.1"/>
    <property type="gene ID" value="ENSSRHG00000008851.1"/>
</dbReference>
<protein>
    <submittedName>
        <fullName evidence="23">Complement component C7-like</fullName>
    </submittedName>
</protein>
<dbReference type="SUPFAM" id="SSF57535">
    <property type="entry name" value="Complement control module/SCR domain"/>
    <property type="match status" value="2"/>
</dbReference>
<dbReference type="PROSITE" id="PS50092">
    <property type="entry name" value="TSP1"/>
    <property type="match status" value="2"/>
</dbReference>
<evidence type="ECO:0000256" key="8">
    <source>
        <dbReference type="ARBA" id="ARBA00022659"/>
    </source>
</evidence>
<keyword evidence="13" id="KW-0180">Complement pathway</keyword>
<dbReference type="CDD" id="cd00112">
    <property type="entry name" value="LDLa"/>
    <property type="match status" value="1"/>
</dbReference>
<reference evidence="23" key="1">
    <citation type="submission" date="2025-08" db="UniProtKB">
        <authorList>
            <consortium name="Ensembl"/>
        </authorList>
    </citation>
    <scope>IDENTIFICATION</scope>
</reference>
<dbReference type="SMART" id="SM00032">
    <property type="entry name" value="CCP"/>
    <property type="match status" value="2"/>
</dbReference>
<evidence type="ECO:0000256" key="9">
    <source>
        <dbReference type="ARBA" id="ARBA00022729"/>
    </source>
</evidence>
<dbReference type="InterPro" id="IPR023415">
    <property type="entry name" value="LDLR_class-A_CS"/>
</dbReference>
<dbReference type="Gene3D" id="3.30.60.30">
    <property type="match status" value="1"/>
</dbReference>
<dbReference type="InterPro" id="IPR035976">
    <property type="entry name" value="Sushi/SCR/CCP_sf"/>
</dbReference>
<keyword evidence="7" id="KW-0399">Innate immunity</keyword>
<evidence type="ECO:0000256" key="4">
    <source>
        <dbReference type="ARBA" id="ARBA00022525"/>
    </source>
</evidence>
<keyword evidence="14" id="KW-0473">Membrane attack complex</keyword>
<keyword evidence="10" id="KW-0677">Repeat</keyword>
<keyword evidence="11" id="KW-0204">Cytolysis</keyword>
<dbReference type="GO" id="GO:0006958">
    <property type="term" value="P:complement activation, classical pathway"/>
    <property type="evidence" value="ECO:0007669"/>
    <property type="project" value="UniProtKB-KW"/>
</dbReference>